<dbReference type="InterPro" id="IPR036291">
    <property type="entry name" value="NAD(P)-bd_dom_sf"/>
</dbReference>
<evidence type="ECO:0000313" key="3">
    <source>
        <dbReference type="EMBL" id="KAG9983255.1"/>
    </source>
</evidence>
<dbReference type="Pfam" id="PF00106">
    <property type="entry name" value="adh_short"/>
    <property type="match status" value="1"/>
</dbReference>
<organism evidence="3 4">
    <name type="scientific">Aureobasidium melanogenum</name>
    <name type="common">Aureobasidium pullulans var. melanogenum</name>
    <dbReference type="NCBI Taxonomy" id="46634"/>
    <lineage>
        <taxon>Eukaryota</taxon>
        <taxon>Fungi</taxon>
        <taxon>Dikarya</taxon>
        <taxon>Ascomycota</taxon>
        <taxon>Pezizomycotina</taxon>
        <taxon>Dothideomycetes</taxon>
        <taxon>Dothideomycetidae</taxon>
        <taxon>Dothideales</taxon>
        <taxon>Saccotheciaceae</taxon>
        <taxon>Aureobasidium</taxon>
    </lineage>
</organism>
<dbReference type="AlphaFoldDB" id="A0A9P8FUK8"/>
<evidence type="ECO:0000256" key="2">
    <source>
        <dbReference type="ARBA" id="ARBA00023002"/>
    </source>
</evidence>
<dbReference type="Gene3D" id="1.25.40.1040">
    <property type="match status" value="1"/>
</dbReference>
<comment type="caution">
    <text evidence="3">The sequence shown here is derived from an EMBL/GenBank/DDBJ whole genome shotgun (WGS) entry which is preliminary data.</text>
</comment>
<proteinExistence type="inferred from homology"/>
<dbReference type="Gene3D" id="3.40.50.720">
    <property type="entry name" value="NAD(P)-binding Rossmann-like Domain"/>
    <property type="match status" value="1"/>
</dbReference>
<accession>A0A9P8FUK8</accession>
<gene>
    <name evidence="3" type="ORF">KCU98_g6225</name>
</gene>
<dbReference type="SUPFAM" id="SSF48452">
    <property type="entry name" value="TPR-like"/>
    <property type="match status" value="1"/>
</dbReference>
<dbReference type="InterPro" id="IPR011990">
    <property type="entry name" value="TPR-like_helical_dom_sf"/>
</dbReference>
<dbReference type="PRINTS" id="PR00081">
    <property type="entry name" value="GDHRDH"/>
</dbReference>
<dbReference type="SUPFAM" id="SSF51735">
    <property type="entry name" value="NAD(P)-binding Rossmann-fold domains"/>
    <property type="match status" value="1"/>
</dbReference>
<dbReference type="PANTHER" id="PTHR44229">
    <property type="entry name" value="15-HYDROXYPROSTAGLANDIN DEHYDROGENASE [NAD(+)]"/>
    <property type="match status" value="1"/>
</dbReference>
<evidence type="ECO:0000256" key="1">
    <source>
        <dbReference type="ARBA" id="ARBA00006484"/>
    </source>
</evidence>
<reference evidence="3" key="1">
    <citation type="journal article" date="2021" name="J Fungi (Basel)">
        <title>Virulence traits and population genomics of the black yeast Aureobasidium melanogenum.</title>
        <authorList>
            <person name="Cernosa A."/>
            <person name="Sun X."/>
            <person name="Gostincar C."/>
            <person name="Fang C."/>
            <person name="Gunde-Cimerman N."/>
            <person name="Song Z."/>
        </authorList>
    </citation>
    <scope>NUCLEOTIDE SEQUENCE</scope>
    <source>
        <strain evidence="3">EXF-9298</strain>
    </source>
</reference>
<evidence type="ECO:0000313" key="4">
    <source>
        <dbReference type="Proteomes" id="UP000729357"/>
    </source>
</evidence>
<feature type="non-terminal residue" evidence="3">
    <location>
        <position position="1"/>
    </location>
</feature>
<dbReference type="Proteomes" id="UP000729357">
    <property type="component" value="Unassembled WGS sequence"/>
</dbReference>
<keyword evidence="2" id="KW-0560">Oxidoreductase</keyword>
<dbReference type="GO" id="GO:0005737">
    <property type="term" value="C:cytoplasm"/>
    <property type="evidence" value="ECO:0007669"/>
    <property type="project" value="TreeGrafter"/>
</dbReference>
<comment type="similarity">
    <text evidence="1">Belongs to the short-chain dehydrogenases/reductases (SDR) family.</text>
</comment>
<keyword evidence="4" id="KW-1185">Reference proteome</keyword>
<dbReference type="GO" id="GO:0016616">
    <property type="term" value="F:oxidoreductase activity, acting on the CH-OH group of donors, NAD or NADP as acceptor"/>
    <property type="evidence" value="ECO:0007669"/>
    <property type="project" value="TreeGrafter"/>
</dbReference>
<protein>
    <submittedName>
        <fullName evidence="3">NAD(P)-binding protein</fullName>
    </submittedName>
</protein>
<dbReference type="Pfam" id="PF09797">
    <property type="entry name" value="NatB_MDM20"/>
    <property type="match status" value="1"/>
</dbReference>
<name>A0A9P8FUK8_AURME</name>
<dbReference type="EMBL" id="JAHFXS010000620">
    <property type="protein sequence ID" value="KAG9983255.1"/>
    <property type="molecule type" value="Genomic_DNA"/>
</dbReference>
<sequence length="1211" mass="134367">MASRLAPFLVKGKTAIVTGAGSGINLCFASLLLSRGCNVVFADLGLRPEAKAITDKYSQKSSGQPRAFFQKTDVTDWKQLSQMFKVAQEEFGGTDLVCPGAGVFEPSWSNFWHPPGSPGSKDSVDGDRYASLDINLTHPIRTSQLAISAFLSQQSKATPQNPKRIVMISSVAGQGASLLVPFYHAAKHGVVAFTRSLAGLDEKFGIRVNACCPGIIKTPLWTDNPDKMKYFDEEKDLWATPEEVAEAMLTLVEDEEMVGGTILEIGHGLTRVVPMFNNPGPKGVATSITGNASLINEVYDTVATEGWGKILAGPQTIAMAAVARELEDYLQSGRYKDGLSKCNKLLKKSPANNQLLYFKANFLFSMMQLDEGNQILDQLCSRNPPIVDLNLISDVDELATMAVMDDYPRPLSNGQRAGKLWTNATNAAGKNGVIAINQKRFTIAVSEQRWQDAATALIAMKKADPANKKYKLAHIAIQQLLSEADKDEKVAGMNRILAFRTLKQLPVEDSAQLRLMMNLYRRQGQKKDMIEALDSFKDKIDDKLAKQIMTDWPFTREKIQLYIAESRWQELFDLCSSLLGENFVEGALRVRDDWVVWDGLVKAVSKLGKEDAIPVINEKDDWRIKRLQMMAKVQATVLSEAETDADAKSQKTLQSAKEFFTEWQSYPFCYGDIREFVDGLSNDAQQDFLKHVSDSSLKLTSPDAKKSAKLSDLLTSEINSLKFQYRINIGVAKPEAEVIKNFACECIRLMETSSQNKLRLSDACYLAVAALIRLYELEQDIMYLFQAACLLETGPVTEDAHPGKVLLVYLETELGLHSLAMKQYSSLRVREIQQETMAHSLLTRVSINHPFALDQRGEASIDPYEIIDNALDMFFATDKKLAHSQSSLMKQGQCDLVFELQELRDTLEHSFTRRMLILEQCRMARLTDNPFHPRTPDIRPSVLEYWTQNLKDSRDYAETFNLDGVGTESTPERRLHSGGKIPNTNWISLATVSEDVWALLSSRPTVCSKPSNVTEEEATAFAEAGSNELTPTEKSLAKPWAQLLQATKSLLGTNETKPDAGLLDRLATSIQQLSTSDILGLQKSSGLPPSSFTLQPYFLLLDLIRSAAFFCNVAAEVEKKKRQGNRLPPQPIQRIGDAVAKHFAALQTLAREQKAKIDGRDMVQALREGATGDAMAEAQFLSQGIRAFATKAEASALDAWEGVLKVRLGLK</sequence>
<dbReference type="InterPro" id="IPR019183">
    <property type="entry name" value="NAA25_NatB_aux_su"/>
</dbReference>
<dbReference type="InterPro" id="IPR002347">
    <property type="entry name" value="SDR_fam"/>
</dbReference>
<reference evidence="3" key="2">
    <citation type="submission" date="2021-08" db="EMBL/GenBank/DDBJ databases">
        <authorList>
            <person name="Gostincar C."/>
            <person name="Sun X."/>
            <person name="Song Z."/>
            <person name="Gunde-Cimerman N."/>
        </authorList>
    </citation>
    <scope>NUCLEOTIDE SEQUENCE</scope>
    <source>
        <strain evidence="3">EXF-9298</strain>
    </source>
</reference>
<dbReference type="FunFam" id="3.40.50.720:FF:000643">
    <property type="entry name" value="Short chain dehydrogenase/reductase family oxidoreductase, putative"/>
    <property type="match status" value="1"/>
</dbReference>
<dbReference type="PANTHER" id="PTHR44229:SF4">
    <property type="entry name" value="15-HYDROXYPROSTAGLANDIN DEHYDROGENASE [NAD(+)]"/>
    <property type="match status" value="1"/>
</dbReference>